<feature type="compositionally biased region" description="Basic and acidic residues" evidence="1">
    <location>
        <begin position="1"/>
        <end position="17"/>
    </location>
</feature>
<name>H6U2N9_MYCKA</name>
<protein>
    <submittedName>
        <fullName evidence="2">Uncharacterized protein</fullName>
    </submittedName>
</protein>
<keyword evidence="2" id="KW-0614">Plasmid</keyword>
<dbReference type="AlphaFoldDB" id="H6U2N9"/>
<evidence type="ECO:0000313" key="2">
    <source>
        <dbReference type="EMBL" id="AEY82406.1"/>
    </source>
</evidence>
<accession>H6U2N9</accession>
<reference evidence="2" key="1">
    <citation type="journal article" date="2012" name="PLoS ONE">
        <title>First Description of Natural and Experimental Conjugation between Mycobacteria Mediated by a Linear Plasmid.</title>
        <authorList>
            <person name="Rabello M.C."/>
            <person name="Matsumoto C.K."/>
            <person name="de Almeida L.G."/>
            <person name="Menendez M.C."/>
            <person name="de Oliveira R.S."/>
            <person name="Silva R.M."/>
            <person name="Garcia M.J."/>
            <person name="Leao S.C."/>
        </authorList>
    </citation>
    <scope>NUCLEOTIDE SEQUENCE</scope>
    <source>
        <strain evidence="2">88.8</strain>
        <plasmid evidence="2">pMA100</plasmid>
    </source>
</reference>
<geneLocation type="plasmid" evidence="2">
    <name>pMA100</name>
</geneLocation>
<dbReference type="EMBL" id="JN560941">
    <property type="protein sequence ID" value="AEY82406.1"/>
    <property type="molecule type" value="Genomic_DNA"/>
</dbReference>
<proteinExistence type="predicted"/>
<sequence>MRDELTFAHQKATEPFETHPVYPQQRASVDAAVARVHGTIGAAIEEWRIMRAAGAQ</sequence>
<feature type="region of interest" description="Disordered" evidence="1">
    <location>
        <begin position="1"/>
        <end position="21"/>
    </location>
</feature>
<organism evidence="2">
    <name type="scientific">Mycobacterium kansasii</name>
    <dbReference type="NCBI Taxonomy" id="1768"/>
    <lineage>
        <taxon>Bacteria</taxon>
        <taxon>Bacillati</taxon>
        <taxon>Actinomycetota</taxon>
        <taxon>Actinomycetes</taxon>
        <taxon>Mycobacteriales</taxon>
        <taxon>Mycobacteriaceae</taxon>
        <taxon>Mycobacterium</taxon>
    </lineage>
</organism>
<evidence type="ECO:0000256" key="1">
    <source>
        <dbReference type="SAM" id="MobiDB-lite"/>
    </source>
</evidence>